<evidence type="ECO:0000313" key="1">
    <source>
        <dbReference type="EMBL" id="MEJ7138545.1"/>
    </source>
</evidence>
<keyword evidence="1" id="KW-0808">Transferase</keyword>
<reference evidence="1" key="1">
    <citation type="submission" date="2023-10" db="EMBL/GenBank/DDBJ databases">
        <title>Amphibacter perezi, gen. nov., sp. nov. a novel taxa of the family Comamonadaceae, class Betaproteobacteria isolated from the skin microbiota of Pelophylax perezi from different populations.</title>
        <authorList>
            <person name="Costa S."/>
            <person name="Proenca D.N."/>
            <person name="Lopes I."/>
            <person name="Morais P.V."/>
        </authorList>
    </citation>
    <scope>NUCLEOTIDE SEQUENCE</scope>
    <source>
        <strain evidence="1">SL12-8</strain>
    </source>
</reference>
<keyword evidence="1" id="KW-0032">Aminotransferase</keyword>
<gene>
    <name evidence="1" type="ORF">RV045_08900</name>
</gene>
<dbReference type="Proteomes" id="UP001364695">
    <property type="component" value="Unassembled WGS sequence"/>
</dbReference>
<organism evidence="1 2">
    <name type="scientific">Amphibiibacter pelophylacis</name>
    <dbReference type="NCBI Taxonomy" id="1799477"/>
    <lineage>
        <taxon>Bacteria</taxon>
        <taxon>Pseudomonadati</taxon>
        <taxon>Pseudomonadota</taxon>
        <taxon>Betaproteobacteria</taxon>
        <taxon>Burkholderiales</taxon>
        <taxon>Sphaerotilaceae</taxon>
        <taxon>Amphibiibacter</taxon>
    </lineage>
</organism>
<protein>
    <submittedName>
        <fullName evidence="1">PLP-dependent aminotransferase family protein</fullName>
    </submittedName>
</protein>
<keyword evidence="2" id="KW-1185">Reference proteome</keyword>
<sequence>MSDSPLPGWAVSRGGDTPLPEQVARTLLRHMDEHQLPAGSRLPSIRRLASQTGASRFSVVEAYDRLMARGVVEARQGMGFFVRRPPQPEPETRSEPVPRQLDTGRQDVQWLLQQVLQRELPLPPALLDSRLLRSAQRSVLRHSHDEDAPAYGHPLGLPELRAQLARQLAAADIPVHPDRNLLLTHGVTHALDLVLRHHVQPGDTVLVEDPAWFVVFGRLQAAGARVIGIRRGPQGPDLAQLEDMAREHRPRLFIVNSGLHNPTGYSLSLGHAVDVLDIAQRHDLLIFEDDTWSDLLPRPPVRLAALDRCRRVLLAGGYAKLISPTLRVGYLAAAPEQIAALTGLKLLTGLTSCAHSEAVVHQVLAEGQFRRHLQRLQTRLQQARRVAQAQAARLGLHPAHPEASHGPFLWLDTGRSSLTLSQTLASAGVVAAPGSLFSPQRQDSTWLRLSVLTPPPHWELIGSALARM</sequence>
<dbReference type="EMBL" id="JAWDIE010000012">
    <property type="protein sequence ID" value="MEJ7138545.1"/>
    <property type="molecule type" value="Genomic_DNA"/>
</dbReference>
<comment type="caution">
    <text evidence="1">The sequence shown here is derived from an EMBL/GenBank/DDBJ whole genome shotgun (WGS) entry which is preliminary data.</text>
</comment>
<proteinExistence type="predicted"/>
<name>A0ACC6P2X0_9BURK</name>
<evidence type="ECO:0000313" key="2">
    <source>
        <dbReference type="Proteomes" id="UP001364695"/>
    </source>
</evidence>
<accession>A0ACC6P2X0</accession>